<evidence type="ECO:0000256" key="2">
    <source>
        <dbReference type="SAM" id="Phobius"/>
    </source>
</evidence>
<keyword evidence="4" id="KW-1185">Reference proteome</keyword>
<dbReference type="Pfam" id="PF00429">
    <property type="entry name" value="TLV_coat"/>
    <property type="match status" value="1"/>
</dbReference>
<protein>
    <submittedName>
        <fullName evidence="3">ERVV2 protein</fullName>
    </submittedName>
</protein>
<keyword evidence="2" id="KW-0812">Transmembrane</keyword>
<name>A0A7L0EVF2_TROML</name>
<keyword evidence="2" id="KW-0472">Membrane</keyword>
<evidence type="ECO:0000256" key="1">
    <source>
        <dbReference type="ARBA" id="ARBA00023157"/>
    </source>
</evidence>
<dbReference type="OrthoDB" id="8949317at2759"/>
<dbReference type="SUPFAM" id="SSF58069">
    <property type="entry name" value="Virus ectodomain"/>
    <property type="match status" value="1"/>
</dbReference>
<feature type="non-terminal residue" evidence="3">
    <location>
        <position position="107"/>
    </location>
</feature>
<evidence type="ECO:0000313" key="4">
    <source>
        <dbReference type="Proteomes" id="UP000550660"/>
    </source>
</evidence>
<dbReference type="InterPro" id="IPR018154">
    <property type="entry name" value="TLV/ENV_coat_polyprotein"/>
</dbReference>
<dbReference type="Proteomes" id="UP000550660">
    <property type="component" value="Unassembled WGS sequence"/>
</dbReference>
<feature type="non-terminal residue" evidence="3">
    <location>
        <position position="1"/>
    </location>
</feature>
<proteinExistence type="predicted"/>
<evidence type="ECO:0000313" key="3">
    <source>
        <dbReference type="EMBL" id="NXJ86491.1"/>
    </source>
</evidence>
<dbReference type="PANTHER" id="PTHR10424:SF73">
    <property type="entry name" value="ENDOGENOUS RETROVIRUS GROUP FC1 ENV POLYPROTEIN-RELATED"/>
    <property type="match status" value="1"/>
</dbReference>
<feature type="transmembrane region" description="Helical" evidence="2">
    <location>
        <begin position="71"/>
        <end position="96"/>
    </location>
</feature>
<comment type="caution">
    <text evidence="3">The sequence shown here is derived from an EMBL/GenBank/DDBJ whole genome shotgun (WGS) entry which is preliminary data.</text>
</comment>
<dbReference type="AlphaFoldDB" id="A0A7L0EVF2"/>
<dbReference type="EMBL" id="VXAG01003118">
    <property type="protein sequence ID" value="NXJ86491.1"/>
    <property type="molecule type" value="Genomic_DNA"/>
</dbReference>
<sequence length="107" mass="12503">TMKEGGVCAVINQSCCTYVDQSGRIEDDIENIWERTKSLHEITKDNTSWGFEELWHKLTSWLPNFTWLKQLLGFLVTMGLLVVLTCIVVQCSFWCCKQSTMDYENWK</sequence>
<dbReference type="PANTHER" id="PTHR10424">
    <property type="entry name" value="VIRAL ENVELOPE PROTEIN"/>
    <property type="match status" value="1"/>
</dbReference>
<organism evidence="3 4">
    <name type="scientific">Trogon melanurus</name>
    <name type="common">Black-tailed trogon</name>
    <dbReference type="NCBI Taxonomy" id="56311"/>
    <lineage>
        <taxon>Eukaryota</taxon>
        <taxon>Metazoa</taxon>
        <taxon>Chordata</taxon>
        <taxon>Craniata</taxon>
        <taxon>Vertebrata</taxon>
        <taxon>Euteleostomi</taxon>
        <taxon>Archelosauria</taxon>
        <taxon>Archosauria</taxon>
        <taxon>Dinosauria</taxon>
        <taxon>Saurischia</taxon>
        <taxon>Theropoda</taxon>
        <taxon>Coelurosauria</taxon>
        <taxon>Aves</taxon>
        <taxon>Neognathae</taxon>
        <taxon>Neoaves</taxon>
        <taxon>Telluraves</taxon>
        <taxon>Coraciimorphae</taxon>
        <taxon>Trogoniformes</taxon>
        <taxon>Trogonidae</taxon>
        <taxon>Trogon</taxon>
    </lineage>
</organism>
<keyword evidence="1" id="KW-1015">Disulfide bond</keyword>
<keyword evidence="2" id="KW-1133">Transmembrane helix</keyword>
<accession>A0A7L0EVF2</accession>
<gene>
    <name evidence="3" type="primary">Ervv2</name>
    <name evidence="3" type="ORF">TROMEL_R15571</name>
</gene>
<reference evidence="3 4" key="1">
    <citation type="submission" date="2019-09" db="EMBL/GenBank/DDBJ databases">
        <title>Bird 10,000 Genomes (B10K) Project - Family phase.</title>
        <authorList>
            <person name="Zhang G."/>
        </authorList>
    </citation>
    <scope>NUCLEOTIDE SEQUENCE [LARGE SCALE GENOMIC DNA]</scope>
    <source>
        <strain evidence="3">B10K-DU-007-40</strain>
        <tissue evidence="3">Mixed tissue sample</tissue>
    </source>
</reference>
<dbReference type="Gene3D" id="1.10.287.210">
    <property type="match status" value="1"/>
</dbReference>